<accession>A0A9P5ZBF0</accession>
<reference evidence="4" key="1">
    <citation type="submission" date="2020-11" db="EMBL/GenBank/DDBJ databases">
        <authorList>
            <consortium name="DOE Joint Genome Institute"/>
            <person name="Ahrendt S."/>
            <person name="Riley R."/>
            <person name="Andreopoulos W."/>
            <person name="Labutti K."/>
            <person name="Pangilinan J."/>
            <person name="Ruiz-Duenas F.J."/>
            <person name="Barrasa J.M."/>
            <person name="Sanchez-Garcia M."/>
            <person name="Camarero S."/>
            <person name="Miyauchi S."/>
            <person name="Serrano A."/>
            <person name="Linde D."/>
            <person name="Babiker R."/>
            <person name="Drula E."/>
            <person name="Ayuso-Fernandez I."/>
            <person name="Pacheco R."/>
            <person name="Padilla G."/>
            <person name="Ferreira P."/>
            <person name="Barriuso J."/>
            <person name="Kellner H."/>
            <person name="Castanera R."/>
            <person name="Alfaro M."/>
            <person name="Ramirez L."/>
            <person name="Pisabarro A.G."/>
            <person name="Kuo A."/>
            <person name="Tritt A."/>
            <person name="Lipzen A."/>
            <person name="He G."/>
            <person name="Yan M."/>
            <person name="Ng V."/>
            <person name="Cullen D."/>
            <person name="Martin F."/>
            <person name="Rosso M.-N."/>
            <person name="Henrissat B."/>
            <person name="Hibbett D."/>
            <person name="Martinez A.T."/>
            <person name="Grigoriev I.V."/>
        </authorList>
    </citation>
    <scope>NUCLEOTIDE SEQUENCE</scope>
    <source>
        <strain evidence="4">CIRM-BRFM 674</strain>
    </source>
</reference>
<evidence type="ECO:0000256" key="2">
    <source>
        <dbReference type="SAM" id="MobiDB-lite"/>
    </source>
</evidence>
<evidence type="ECO:0000313" key="4">
    <source>
        <dbReference type="EMBL" id="KAF9484564.1"/>
    </source>
</evidence>
<organism evidence="4 5">
    <name type="scientific">Pholiota conissans</name>
    <dbReference type="NCBI Taxonomy" id="109636"/>
    <lineage>
        <taxon>Eukaryota</taxon>
        <taxon>Fungi</taxon>
        <taxon>Dikarya</taxon>
        <taxon>Basidiomycota</taxon>
        <taxon>Agaricomycotina</taxon>
        <taxon>Agaricomycetes</taxon>
        <taxon>Agaricomycetidae</taxon>
        <taxon>Agaricales</taxon>
        <taxon>Agaricineae</taxon>
        <taxon>Strophariaceae</taxon>
        <taxon>Pholiota</taxon>
    </lineage>
</organism>
<feature type="compositionally biased region" description="Polar residues" evidence="2">
    <location>
        <begin position="35"/>
        <end position="47"/>
    </location>
</feature>
<keyword evidence="5" id="KW-1185">Reference proteome</keyword>
<dbReference type="PROSITE" id="PS51762">
    <property type="entry name" value="GH16_2"/>
    <property type="match status" value="1"/>
</dbReference>
<dbReference type="PANTHER" id="PTHR10963">
    <property type="entry name" value="GLYCOSYL HYDROLASE-RELATED"/>
    <property type="match status" value="1"/>
</dbReference>
<dbReference type="OrthoDB" id="4781at2759"/>
<dbReference type="Gene3D" id="2.60.120.200">
    <property type="match status" value="1"/>
</dbReference>
<feature type="compositionally biased region" description="Polar residues" evidence="2">
    <location>
        <begin position="59"/>
        <end position="75"/>
    </location>
</feature>
<comment type="caution">
    <text evidence="4">The sequence shown here is derived from an EMBL/GenBank/DDBJ whole genome shotgun (WGS) entry which is preliminary data.</text>
</comment>
<evidence type="ECO:0000259" key="3">
    <source>
        <dbReference type="PROSITE" id="PS51762"/>
    </source>
</evidence>
<dbReference type="SUPFAM" id="SSF49899">
    <property type="entry name" value="Concanavalin A-like lectins/glucanases"/>
    <property type="match status" value="1"/>
</dbReference>
<proteinExistence type="inferred from homology"/>
<protein>
    <submittedName>
        <fullName evidence="4">GH16 beta-1,3-glucan recognition protein</fullName>
    </submittedName>
</protein>
<dbReference type="InterPro" id="IPR000757">
    <property type="entry name" value="Beta-glucanase-like"/>
</dbReference>
<feature type="compositionally biased region" description="Polar residues" evidence="2">
    <location>
        <begin position="107"/>
        <end position="125"/>
    </location>
</feature>
<dbReference type="AlphaFoldDB" id="A0A9P5ZBF0"/>
<dbReference type="PANTHER" id="PTHR10963:SF55">
    <property type="entry name" value="GLYCOSIDE HYDROLASE FAMILY 16 PROTEIN"/>
    <property type="match status" value="1"/>
</dbReference>
<dbReference type="InterPro" id="IPR050546">
    <property type="entry name" value="Glycosyl_Hydrlase_16"/>
</dbReference>
<feature type="region of interest" description="Disordered" evidence="2">
    <location>
        <begin position="167"/>
        <end position="186"/>
    </location>
</feature>
<comment type="similarity">
    <text evidence="1">Belongs to the glycosyl hydrolase 16 family.</text>
</comment>
<feature type="compositionally biased region" description="Polar residues" evidence="2">
    <location>
        <begin position="138"/>
        <end position="148"/>
    </location>
</feature>
<dbReference type="Pfam" id="PF00722">
    <property type="entry name" value="Glyco_hydro_16"/>
    <property type="match status" value="1"/>
</dbReference>
<evidence type="ECO:0000313" key="5">
    <source>
        <dbReference type="Proteomes" id="UP000807469"/>
    </source>
</evidence>
<sequence>MSPSPVPSKEEKLTPPQPKFAIGGGDGPSDHDNDTNGLTQHSRTASGVSWHDSPPITPRSLTFSIPATNPFTTFHNHGFYTPDQTPGTSPAPLGSNGQGYPFPDVSAGSSSTPRSGVTSVSTSDADLTRNRAAFYGHSTPNSARPLSSRSREAFASPRMRPLTMYSSVQPSEAKIERERPKSTMLSSSTNLQKPWIASRDPYSRLAYLVTYGAMLIGVGAGVLRGFLGWRDVSILSGNLCPVMDEDFNSEDGIFGDNGKFFREVDMSGFGNGEFEMATASENNSYVKDGFLYITPTLTSDIIGESAILNGSVFNITDCTYNITQGISYTSAHPDQPLNASAIGSDQAFDIDAYTRACSAVSNATTGAIINPIQSARISTRKTASIRYGRIEVRAKIPTGDWLWPAIWMLPVDNKYGPWPISGEHSTRPFCPWASCIALRCVCEIDIMEARGNGPLYPKQGTNYVRGSLNWGPVTWLNAVSKTFGWWFLRRGSWDQDFHTYALEWDEKFMRIYVDTRLHHMLDLKFNQDFFKRGDFPPVVQNGSEAVILTNPWAGGSNAAPFDQSFYLILNVAVGGTNGWFPDGTEKPWLDGSNTAMRDFWEARDKWLPSWSTSDPASRSLVIDSIKMWQKC</sequence>
<evidence type="ECO:0000256" key="1">
    <source>
        <dbReference type="ARBA" id="ARBA00006865"/>
    </source>
</evidence>
<dbReference type="EMBL" id="MU155142">
    <property type="protein sequence ID" value="KAF9484564.1"/>
    <property type="molecule type" value="Genomic_DNA"/>
</dbReference>
<feature type="region of interest" description="Disordered" evidence="2">
    <location>
        <begin position="1"/>
        <end position="154"/>
    </location>
</feature>
<dbReference type="InterPro" id="IPR013320">
    <property type="entry name" value="ConA-like_dom_sf"/>
</dbReference>
<dbReference type="GO" id="GO:0004553">
    <property type="term" value="F:hydrolase activity, hydrolyzing O-glycosyl compounds"/>
    <property type="evidence" value="ECO:0007669"/>
    <property type="project" value="InterPro"/>
</dbReference>
<feature type="domain" description="GH16" evidence="3">
    <location>
        <begin position="328"/>
        <end position="609"/>
    </location>
</feature>
<gene>
    <name evidence="4" type="ORF">BDN70DRAFT_797464</name>
</gene>
<name>A0A9P5ZBF0_9AGAR</name>
<dbReference type="GO" id="GO:0005975">
    <property type="term" value="P:carbohydrate metabolic process"/>
    <property type="evidence" value="ECO:0007669"/>
    <property type="project" value="InterPro"/>
</dbReference>
<dbReference type="Proteomes" id="UP000807469">
    <property type="component" value="Unassembled WGS sequence"/>
</dbReference>